<dbReference type="SUPFAM" id="SSF53474">
    <property type="entry name" value="alpha/beta-Hydrolases"/>
    <property type="match status" value="2"/>
</dbReference>
<dbReference type="FunFam" id="3.40.50.1820:FF:000337">
    <property type="entry name" value="Carboxylic ester hydrolase"/>
    <property type="match status" value="2"/>
</dbReference>
<feature type="domain" description="Carboxylesterase type B" evidence="7">
    <location>
        <begin position="172"/>
        <end position="525"/>
    </location>
</feature>
<evidence type="ECO:0000256" key="4">
    <source>
        <dbReference type="ARBA" id="ARBA00023157"/>
    </source>
</evidence>
<keyword evidence="6" id="KW-0732">Signal</keyword>
<feature type="domain" description="Carboxylesterase type B" evidence="7">
    <location>
        <begin position="537"/>
        <end position="1050"/>
    </location>
</feature>
<feature type="signal peptide" evidence="6">
    <location>
        <begin position="1"/>
        <end position="23"/>
    </location>
</feature>
<reference evidence="8" key="1">
    <citation type="submission" date="2021-10" db="EMBL/GenBank/DDBJ databases">
        <title>Tropical sea cucumber genome reveals ecological adaptation and Cuvierian tubules defense mechanism.</title>
        <authorList>
            <person name="Chen T."/>
        </authorList>
    </citation>
    <scope>NUCLEOTIDE SEQUENCE</scope>
    <source>
        <strain evidence="8">Nanhai2018</strain>
        <tissue evidence="8">Muscle</tissue>
    </source>
</reference>
<evidence type="ECO:0000256" key="1">
    <source>
        <dbReference type="ARBA" id="ARBA00005964"/>
    </source>
</evidence>
<comment type="caution">
    <text evidence="8">The sequence shown here is derived from an EMBL/GenBank/DDBJ whole genome shotgun (WGS) entry which is preliminary data.</text>
</comment>
<dbReference type="InterPro" id="IPR019826">
    <property type="entry name" value="Carboxylesterase_B_AS"/>
</dbReference>
<dbReference type="PANTHER" id="PTHR43918">
    <property type="entry name" value="ACETYLCHOLINESTERASE"/>
    <property type="match status" value="1"/>
</dbReference>
<feature type="active site" description="Charge relay system" evidence="5">
    <location>
        <position position="841"/>
    </location>
</feature>
<keyword evidence="2" id="KW-0719">Serine esterase</keyword>
<dbReference type="GO" id="GO:0006581">
    <property type="term" value="P:acetylcholine catabolic process"/>
    <property type="evidence" value="ECO:0007669"/>
    <property type="project" value="TreeGrafter"/>
</dbReference>
<dbReference type="AlphaFoldDB" id="A0A9Q1C0N4"/>
<dbReference type="PROSITE" id="PS00941">
    <property type="entry name" value="CARBOXYLESTERASE_B_2"/>
    <property type="match status" value="2"/>
</dbReference>
<evidence type="ECO:0000313" key="9">
    <source>
        <dbReference type="Proteomes" id="UP001152320"/>
    </source>
</evidence>
<dbReference type="InterPro" id="IPR050654">
    <property type="entry name" value="AChE-related_enzymes"/>
</dbReference>
<evidence type="ECO:0000256" key="6">
    <source>
        <dbReference type="SAM" id="SignalP"/>
    </source>
</evidence>
<dbReference type="GO" id="GO:0005886">
    <property type="term" value="C:plasma membrane"/>
    <property type="evidence" value="ECO:0007669"/>
    <property type="project" value="TreeGrafter"/>
</dbReference>
<proteinExistence type="inferred from homology"/>
<dbReference type="Gene3D" id="3.40.50.1820">
    <property type="entry name" value="alpha/beta hydrolase"/>
    <property type="match status" value="2"/>
</dbReference>
<feature type="active site" description="Charge relay system" evidence="5">
    <location>
        <position position="966"/>
    </location>
</feature>
<evidence type="ECO:0000256" key="3">
    <source>
        <dbReference type="ARBA" id="ARBA00022801"/>
    </source>
</evidence>
<organism evidence="8 9">
    <name type="scientific">Holothuria leucospilota</name>
    <name type="common">Black long sea cucumber</name>
    <name type="synonym">Mertensiothuria leucospilota</name>
    <dbReference type="NCBI Taxonomy" id="206669"/>
    <lineage>
        <taxon>Eukaryota</taxon>
        <taxon>Metazoa</taxon>
        <taxon>Echinodermata</taxon>
        <taxon>Eleutherozoa</taxon>
        <taxon>Echinozoa</taxon>
        <taxon>Holothuroidea</taxon>
        <taxon>Aspidochirotacea</taxon>
        <taxon>Aspidochirotida</taxon>
        <taxon>Holothuriidae</taxon>
        <taxon>Holothuria</taxon>
    </lineage>
</organism>
<dbReference type="PROSITE" id="PS00122">
    <property type="entry name" value="CARBOXYLESTERASE_B_1"/>
    <property type="match status" value="2"/>
</dbReference>
<dbReference type="PANTHER" id="PTHR43918:SF4">
    <property type="entry name" value="CARBOXYLIC ESTER HYDROLASE"/>
    <property type="match status" value="1"/>
</dbReference>
<sequence>MSSYGCILAELIVVALASNTVYATPYVTIQHGRLFGETVDFQEDGIDAQVDVFKGIPFAEIPVRFHPPEPKKAWTGDWNATYYRYACMQPFTDPWRPWYTPTISEDCLYLNVYAPHPKLSNVPVMVYIHGGSYNTGTAMVDDHSGIPLAGFEQVIVVVINYRLNVFGFLSTAFGGNNESVTIFGESAGAGSVDFHRFSKYSRDLFDRAILQSGAAMAPWSFRNDPELEREQSLSLGMALGCETENTTRLVECLRNVSADKLHEAHLESGHIWTPSLDGVFLDESPDVLLHGGDFKESPILIGFNKDEGTLTVPIYYPDYINSEDPPFIDRDNFDFMTSDVLRSTLDFTNELTENAVKQEYIDWSQANNSSADFFLTFLPIYGDSAFSCPAVDIIRAHSRSTQPVFQYFFTHVPHTSYFERGDMGTGWFLSGHCEDLPFVFGWGFIPDLKDHHFMSADEKKLSRKMMRFWANFARTGDPSKMLSSDPLGTGEMEWPRYSAPDLLYKELSLNMTMGRGIKADECSLWNGFLKELEMYLVQQGRLFGETIDFNEDGKSTLLDVFKGIPYAEPPKRFSVPEPKGAWAGDWNATYYRPSCMQSQKDPWRIWYRPTISEDCLFLNIFAPNPKPANASVMVYIHGGSYVAGSGNVEDYSGISLAAFEDVIVVVINYRLNVFGFLSTGDDSSRGNYGFFDQAEALKWIRANIEAFGGNKTSVTIFGESAGAGSVDFLRLSRYSWNLFDRAILQSGTAMAAWSYRSNPPLEMEDAFALGKSLNCVTSDTVELVECLKDITAENLLSAYLKGNSTMAPNLDGVFLHDHPHKLIARGDFKQCPIIVGFNKDEGTLIMPFFFPDYVNRKHPPYVSRENSEFMRERIFRFPGEFTERLIEDTVDQKCLDLSANGNSSTDHFSTFLPIYGDFSFTCPAMDIIRAHFRTSEPVFQYYMTHVPKTSYYEYDDEGTGWFLCGHIEDIPFVFGWAFNSELKDHHYMSAEEKKLSRKIMRFWANFAKTGDPSKTSPKDSPGTGEMEWPVFSETGKLYKELSIDLPVKKGHSFEDCAPWTEYISGVGRSSDSTEVVNLGKFEDNAISFNWSNWFLQYSMISP</sequence>
<dbReference type="Proteomes" id="UP001152320">
    <property type="component" value="Chromosome 9"/>
</dbReference>
<accession>A0A9Q1C0N4</accession>
<comment type="similarity">
    <text evidence="1">Belongs to the type-B carboxylesterase/lipase family.</text>
</comment>
<evidence type="ECO:0000256" key="2">
    <source>
        <dbReference type="ARBA" id="ARBA00022487"/>
    </source>
</evidence>
<dbReference type="InterPro" id="IPR019819">
    <property type="entry name" value="Carboxylesterase_B_CS"/>
</dbReference>
<dbReference type="PRINTS" id="PR00878">
    <property type="entry name" value="CHOLNESTRASE"/>
</dbReference>
<keyword evidence="3" id="KW-0378">Hydrolase</keyword>
<protein>
    <submittedName>
        <fullName evidence="8">Cholinesterase</fullName>
    </submittedName>
</protein>
<dbReference type="OrthoDB" id="3200163at2759"/>
<dbReference type="InterPro" id="IPR000997">
    <property type="entry name" value="Cholinesterase"/>
</dbReference>
<keyword evidence="9" id="KW-1185">Reference proteome</keyword>
<dbReference type="GO" id="GO:0019695">
    <property type="term" value="P:choline metabolic process"/>
    <property type="evidence" value="ECO:0007669"/>
    <property type="project" value="TreeGrafter"/>
</dbReference>
<evidence type="ECO:0000256" key="5">
    <source>
        <dbReference type="PIRSR" id="PIRSR600997-1"/>
    </source>
</evidence>
<feature type="domain" description="Carboxylesterase type B" evidence="7">
    <location>
        <begin position="24"/>
        <end position="171"/>
    </location>
</feature>
<evidence type="ECO:0000259" key="7">
    <source>
        <dbReference type="Pfam" id="PF00135"/>
    </source>
</evidence>
<dbReference type="InterPro" id="IPR029058">
    <property type="entry name" value="AB_hydrolase_fold"/>
</dbReference>
<evidence type="ECO:0000313" key="8">
    <source>
        <dbReference type="EMBL" id="KAJ8036009.1"/>
    </source>
</evidence>
<dbReference type="GO" id="GO:0003990">
    <property type="term" value="F:acetylcholinesterase activity"/>
    <property type="evidence" value="ECO:0007669"/>
    <property type="project" value="TreeGrafter"/>
</dbReference>
<dbReference type="EMBL" id="JAIZAY010000009">
    <property type="protein sequence ID" value="KAJ8036009.1"/>
    <property type="molecule type" value="Genomic_DNA"/>
</dbReference>
<dbReference type="InterPro" id="IPR002018">
    <property type="entry name" value="CarbesteraseB"/>
</dbReference>
<name>A0A9Q1C0N4_HOLLE</name>
<dbReference type="Pfam" id="PF00135">
    <property type="entry name" value="COesterase"/>
    <property type="match status" value="3"/>
</dbReference>
<gene>
    <name evidence="8" type="ORF">HOLleu_19861</name>
</gene>
<keyword evidence="4" id="KW-1015">Disulfide bond</keyword>
<feature type="chain" id="PRO_5040452669" evidence="6">
    <location>
        <begin position="24"/>
        <end position="1102"/>
    </location>
</feature>
<dbReference type="GO" id="GO:0005615">
    <property type="term" value="C:extracellular space"/>
    <property type="evidence" value="ECO:0007669"/>
    <property type="project" value="TreeGrafter"/>
</dbReference>
<feature type="active site" description="Acyl-ester intermediate" evidence="5">
    <location>
        <position position="720"/>
    </location>
</feature>